<feature type="compositionally biased region" description="Basic residues" evidence="1">
    <location>
        <begin position="97"/>
        <end position="108"/>
    </location>
</feature>
<protein>
    <submittedName>
        <fullName evidence="2">Uncharacterized protein</fullName>
    </submittedName>
</protein>
<evidence type="ECO:0000256" key="1">
    <source>
        <dbReference type="SAM" id="MobiDB-lite"/>
    </source>
</evidence>
<feature type="compositionally biased region" description="Low complexity" evidence="1">
    <location>
        <begin position="191"/>
        <end position="204"/>
    </location>
</feature>
<name>A0ABU6SR82_9FABA</name>
<accession>A0ABU6SR82</accession>
<reference evidence="2 3" key="1">
    <citation type="journal article" date="2023" name="Plants (Basel)">
        <title>Bridging the Gap: Combining Genomics and Transcriptomics Approaches to Understand Stylosanthes scabra, an Orphan Legume from the Brazilian Caatinga.</title>
        <authorList>
            <person name="Ferreira-Neto J.R.C."/>
            <person name="da Silva M.D."/>
            <person name="Binneck E."/>
            <person name="de Melo N.F."/>
            <person name="da Silva R.H."/>
            <person name="de Melo A.L.T.M."/>
            <person name="Pandolfi V."/>
            <person name="Bustamante F.O."/>
            <person name="Brasileiro-Vidal A.C."/>
            <person name="Benko-Iseppon A.M."/>
        </authorList>
    </citation>
    <scope>NUCLEOTIDE SEQUENCE [LARGE SCALE GENOMIC DNA]</scope>
    <source>
        <tissue evidence="2">Leaves</tissue>
    </source>
</reference>
<feature type="region of interest" description="Disordered" evidence="1">
    <location>
        <begin position="76"/>
        <end position="108"/>
    </location>
</feature>
<feature type="compositionally biased region" description="Polar residues" evidence="1">
    <location>
        <begin position="82"/>
        <end position="96"/>
    </location>
</feature>
<feature type="region of interest" description="Disordered" evidence="1">
    <location>
        <begin position="1"/>
        <end position="24"/>
    </location>
</feature>
<gene>
    <name evidence="2" type="ORF">PIB30_077531</name>
</gene>
<evidence type="ECO:0000313" key="2">
    <source>
        <dbReference type="EMBL" id="MED6138760.1"/>
    </source>
</evidence>
<evidence type="ECO:0000313" key="3">
    <source>
        <dbReference type="Proteomes" id="UP001341840"/>
    </source>
</evidence>
<feature type="compositionally biased region" description="Basic and acidic residues" evidence="1">
    <location>
        <begin position="11"/>
        <end position="20"/>
    </location>
</feature>
<organism evidence="2 3">
    <name type="scientific">Stylosanthes scabra</name>
    <dbReference type="NCBI Taxonomy" id="79078"/>
    <lineage>
        <taxon>Eukaryota</taxon>
        <taxon>Viridiplantae</taxon>
        <taxon>Streptophyta</taxon>
        <taxon>Embryophyta</taxon>
        <taxon>Tracheophyta</taxon>
        <taxon>Spermatophyta</taxon>
        <taxon>Magnoliopsida</taxon>
        <taxon>eudicotyledons</taxon>
        <taxon>Gunneridae</taxon>
        <taxon>Pentapetalae</taxon>
        <taxon>rosids</taxon>
        <taxon>fabids</taxon>
        <taxon>Fabales</taxon>
        <taxon>Fabaceae</taxon>
        <taxon>Papilionoideae</taxon>
        <taxon>50 kb inversion clade</taxon>
        <taxon>dalbergioids sensu lato</taxon>
        <taxon>Dalbergieae</taxon>
        <taxon>Pterocarpus clade</taxon>
        <taxon>Stylosanthes</taxon>
    </lineage>
</organism>
<feature type="region of interest" description="Disordered" evidence="1">
    <location>
        <begin position="135"/>
        <end position="172"/>
    </location>
</feature>
<feature type="region of interest" description="Disordered" evidence="1">
    <location>
        <begin position="190"/>
        <end position="259"/>
    </location>
</feature>
<keyword evidence="3" id="KW-1185">Reference proteome</keyword>
<sequence>MQEVSSGDGQENVKEADFASKGKSKIVPKLSATQNNLKEGLVANKGTVKPVPKLTVTQSKLKEGELANKVLSKKGNQDEIATDNQQQLVAPQSNCKKAQHSPKKMKKLVPKRLDFSHLQSTFAAITRRVNTLPPTLADQQGIPAEQPGSSHSKDLGQGNTGVNKNSSPAIERDATDGLLQKLDAARKRNYTVQSTSVTQQQKSSNSAQSIGNHGRENNVQVTQEMIQERQEEFSLPSSESEPQTEGNMEDQGGSEMGKGRPIVRATTIDEFLQENGMDVDLDGLGVSTGEQTTELHGDGEDSLALNQNYYQYVMADIDDEEGNIPDQGLLF</sequence>
<feature type="compositionally biased region" description="Polar residues" evidence="1">
    <location>
        <begin position="205"/>
        <end position="225"/>
    </location>
</feature>
<dbReference type="EMBL" id="JASCZI010061460">
    <property type="protein sequence ID" value="MED6138760.1"/>
    <property type="molecule type" value="Genomic_DNA"/>
</dbReference>
<comment type="caution">
    <text evidence="2">The sequence shown here is derived from an EMBL/GenBank/DDBJ whole genome shotgun (WGS) entry which is preliminary data.</text>
</comment>
<dbReference type="Proteomes" id="UP001341840">
    <property type="component" value="Unassembled WGS sequence"/>
</dbReference>
<proteinExistence type="predicted"/>